<reference evidence="4" key="1">
    <citation type="journal article" date="2023" name="G3 (Bethesda)">
        <title>A reference genome for the long-term kleptoplast-retaining sea slug Elysia crispata morphotype clarki.</title>
        <authorList>
            <person name="Eastman K.E."/>
            <person name="Pendleton A.L."/>
            <person name="Shaikh M.A."/>
            <person name="Suttiyut T."/>
            <person name="Ogas R."/>
            <person name="Tomko P."/>
            <person name="Gavelis G."/>
            <person name="Widhalm J.R."/>
            <person name="Wisecaver J.H."/>
        </authorList>
    </citation>
    <scope>NUCLEOTIDE SEQUENCE</scope>
    <source>
        <strain evidence="4">ECLA1</strain>
    </source>
</reference>
<evidence type="ECO:0000313" key="4">
    <source>
        <dbReference type="EMBL" id="KAK3779025.1"/>
    </source>
</evidence>
<dbReference type="Pfam" id="PF13499">
    <property type="entry name" value="EF-hand_7"/>
    <property type="match status" value="1"/>
</dbReference>
<evidence type="ECO:0000256" key="2">
    <source>
        <dbReference type="SAM" id="MobiDB-lite"/>
    </source>
</evidence>
<protein>
    <recommendedName>
        <fullName evidence="3">EF-hand domain-containing protein</fullName>
    </recommendedName>
</protein>
<feature type="compositionally biased region" description="Low complexity" evidence="2">
    <location>
        <begin position="34"/>
        <end position="43"/>
    </location>
</feature>
<dbReference type="PROSITE" id="PS50222">
    <property type="entry name" value="EF_HAND_2"/>
    <property type="match status" value="2"/>
</dbReference>
<organism evidence="4 5">
    <name type="scientific">Elysia crispata</name>
    <name type="common">lettuce slug</name>
    <dbReference type="NCBI Taxonomy" id="231223"/>
    <lineage>
        <taxon>Eukaryota</taxon>
        <taxon>Metazoa</taxon>
        <taxon>Spiralia</taxon>
        <taxon>Lophotrochozoa</taxon>
        <taxon>Mollusca</taxon>
        <taxon>Gastropoda</taxon>
        <taxon>Heterobranchia</taxon>
        <taxon>Euthyneura</taxon>
        <taxon>Panpulmonata</taxon>
        <taxon>Sacoglossa</taxon>
        <taxon>Placobranchoidea</taxon>
        <taxon>Plakobranchidae</taxon>
        <taxon>Elysia</taxon>
    </lineage>
</organism>
<keyword evidence="5" id="KW-1185">Reference proteome</keyword>
<dbReference type="EMBL" id="JAWDGP010002890">
    <property type="protein sequence ID" value="KAK3779025.1"/>
    <property type="molecule type" value="Genomic_DNA"/>
</dbReference>
<dbReference type="PANTHER" id="PTHR24114:SF2">
    <property type="entry name" value="F-BOX DOMAIN-CONTAINING PROTEIN-RELATED"/>
    <property type="match status" value="1"/>
</dbReference>
<dbReference type="PROSITE" id="PS00018">
    <property type="entry name" value="EF_HAND_1"/>
    <property type="match status" value="1"/>
</dbReference>
<dbReference type="AlphaFoldDB" id="A0AAE1DQY1"/>
<feature type="region of interest" description="Disordered" evidence="2">
    <location>
        <begin position="564"/>
        <end position="610"/>
    </location>
</feature>
<feature type="compositionally biased region" description="Low complexity" evidence="2">
    <location>
        <begin position="573"/>
        <end position="583"/>
    </location>
</feature>
<dbReference type="InterPro" id="IPR052394">
    <property type="entry name" value="LRR-containing"/>
</dbReference>
<accession>A0AAE1DQY1</accession>
<proteinExistence type="predicted"/>
<comment type="caution">
    <text evidence="4">The sequence shown here is derived from an EMBL/GenBank/DDBJ whole genome shotgun (WGS) entry which is preliminary data.</text>
</comment>
<keyword evidence="1" id="KW-0106">Calcium</keyword>
<feature type="compositionally biased region" description="Polar residues" evidence="2">
    <location>
        <begin position="592"/>
        <end position="602"/>
    </location>
</feature>
<dbReference type="GO" id="GO:0005509">
    <property type="term" value="F:calcium ion binding"/>
    <property type="evidence" value="ECO:0007669"/>
    <property type="project" value="InterPro"/>
</dbReference>
<dbReference type="Gene3D" id="3.80.10.10">
    <property type="entry name" value="Ribonuclease Inhibitor"/>
    <property type="match status" value="1"/>
</dbReference>
<evidence type="ECO:0000259" key="3">
    <source>
        <dbReference type="PROSITE" id="PS50222"/>
    </source>
</evidence>
<feature type="compositionally biased region" description="Polar residues" evidence="2">
    <location>
        <begin position="1"/>
        <end position="11"/>
    </location>
</feature>
<dbReference type="Proteomes" id="UP001283361">
    <property type="component" value="Unassembled WGS sequence"/>
</dbReference>
<feature type="domain" description="EF-hand" evidence="3">
    <location>
        <begin position="525"/>
        <end position="560"/>
    </location>
</feature>
<evidence type="ECO:0000256" key="1">
    <source>
        <dbReference type="ARBA" id="ARBA00022837"/>
    </source>
</evidence>
<gene>
    <name evidence="4" type="ORF">RRG08_034283</name>
</gene>
<dbReference type="InterPro" id="IPR002048">
    <property type="entry name" value="EF_hand_dom"/>
</dbReference>
<dbReference type="PANTHER" id="PTHR24114">
    <property type="entry name" value="LEUCINE RICH REPEAT FAMILY PROTEIN"/>
    <property type="match status" value="1"/>
</dbReference>
<dbReference type="InterPro" id="IPR001611">
    <property type="entry name" value="Leu-rich_rpt"/>
</dbReference>
<dbReference type="Pfam" id="PF13516">
    <property type="entry name" value="LRR_6"/>
    <property type="match status" value="3"/>
</dbReference>
<dbReference type="SUPFAM" id="SSF52047">
    <property type="entry name" value="RNI-like"/>
    <property type="match status" value="1"/>
</dbReference>
<dbReference type="InterPro" id="IPR018247">
    <property type="entry name" value="EF_Hand_1_Ca_BS"/>
</dbReference>
<dbReference type="InterPro" id="IPR032675">
    <property type="entry name" value="LRR_dom_sf"/>
</dbReference>
<feature type="domain" description="EF-hand" evidence="3">
    <location>
        <begin position="489"/>
        <end position="524"/>
    </location>
</feature>
<feature type="compositionally biased region" description="Polar residues" evidence="2">
    <location>
        <begin position="47"/>
        <end position="78"/>
    </location>
</feature>
<dbReference type="SMART" id="SM00054">
    <property type="entry name" value="EFh"/>
    <property type="match status" value="2"/>
</dbReference>
<dbReference type="Gene3D" id="1.10.238.10">
    <property type="entry name" value="EF-hand"/>
    <property type="match status" value="1"/>
</dbReference>
<dbReference type="InterPro" id="IPR011992">
    <property type="entry name" value="EF-hand-dom_pair"/>
</dbReference>
<evidence type="ECO:0000313" key="5">
    <source>
        <dbReference type="Proteomes" id="UP001283361"/>
    </source>
</evidence>
<sequence length="672" mass="74084">MGKESGLSTEASFIRPESYPGNILSRPTSRRPTSRTAHSTTPANGNPRLSRSTHSANKYNRFSRPGTSTSVTQKTGSVPKSERPSSHGSDLSIPVENIDDSPDGMSRNALLANAPLPEVNLDISDDELEECQEFPGPNDPERARRLYRTACKRLGVTPSSKVIRSIVMGTVNISHQGVGPLGIKALAIGLVTSMSVAELYIAGNKLGCEGIKHIAEMVNANGMLKILDVSDNQLGRKGAEYLAKIIEDSDALVKLYANGNQFDEQAASTLATALKKNTTVRILELCRNEFREEGGVALGKAIGDNETIESINFSWNHLRNAGIFGIAEGIKENVSVKTLDISMNGIGRDGAEAIGHALKHNRILRLLKMRACRVNVDGLILLFTRMNGNDTLNHIDFSENPITNEDAIMALRSILLNQSLAILEVRMDNVCVSSEFFEVRDQIRETRPEFKVTFGGTLRVKGMPHHLLQEVLTPSVGDPLEMLVKYIKEKGLRIMDLFVRLDKDKSCTITHDELRSGMAEVGLSLSEHQMESLLRKLDADGDGEIDFGELIDAFRRCQRRLYKRSESDSRMGSRPSSRPTSASREGRATPSRPLSRQNSRPSSPFAVSMSQPLGRNELVLDSEYLKASQVSHRPSIHEVHVQVPIGLLTSRRLSKAVEEAREERNFGKTLEE</sequence>
<name>A0AAE1DQY1_9GAST</name>
<feature type="region of interest" description="Disordered" evidence="2">
    <location>
        <begin position="1"/>
        <end position="108"/>
    </location>
</feature>
<dbReference type="CDD" id="cd00051">
    <property type="entry name" value="EFh"/>
    <property type="match status" value="1"/>
</dbReference>
<dbReference type="SUPFAM" id="SSF47473">
    <property type="entry name" value="EF-hand"/>
    <property type="match status" value="1"/>
</dbReference>
<dbReference type="SMART" id="SM00368">
    <property type="entry name" value="LRR_RI"/>
    <property type="match status" value="6"/>
</dbReference>